<accession>A0A9J6CW04</accession>
<evidence type="ECO:0000313" key="2">
    <source>
        <dbReference type="EMBL" id="KAH7934579.1"/>
    </source>
</evidence>
<keyword evidence="3" id="KW-1185">Reference proteome</keyword>
<protein>
    <submittedName>
        <fullName evidence="2">Uncharacterized protein</fullName>
    </submittedName>
</protein>
<sequence>MGHSPTYRTTWIILGEDGDTLAKYCLSLPGILLCETGTLCTVPLNDTPGCPSPNKFWVLSKNCNRPHGRNVRGESHYIRDTAVNVACMMLISITPVQSCNTNPYSRFISLLRKLNVSVRENVFRDETYGYAMVRSELDIAFTPMAVHERLMKWFDFPAVVQRAHTVFYSKKEVEEAMSIYGILNKSSFAFASLVGALAISLITLGTMDVLEFKNSFLDHACDSAMLLLAPVLATSATTPVWHLWTSSRHVIMCFWFLGIFPLSTYMRSHLISTMSILEEPSSLDTVEELEAGLDRHSLFPCLINRSSDHYECSVNASATLLARKICLAFHTNRESKKLLTLHPYGCLKCALRLHHVCIVNELKKSYVRNVSRKLLKSKDKLRTVFSTTMSQATSPSIMKESSTDLPIPKYTGAADDGPVQDWFDLLELHATAASWSEREMVTNFTDYVSSEAFKFYLTQIFQNDE</sequence>
<keyword evidence="1" id="KW-0812">Transmembrane</keyword>
<evidence type="ECO:0000313" key="3">
    <source>
        <dbReference type="Proteomes" id="UP000821866"/>
    </source>
</evidence>
<reference evidence="2" key="2">
    <citation type="submission" date="2021-09" db="EMBL/GenBank/DDBJ databases">
        <authorList>
            <person name="Jia N."/>
            <person name="Wang J."/>
            <person name="Shi W."/>
            <person name="Du L."/>
            <person name="Sun Y."/>
            <person name="Zhan W."/>
            <person name="Jiang J."/>
            <person name="Wang Q."/>
            <person name="Zhang B."/>
            <person name="Ji P."/>
            <person name="Sakyi L.B."/>
            <person name="Cui X."/>
            <person name="Yuan T."/>
            <person name="Jiang B."/>
            <person name="Yang W."/>
            <person name="Lam T.T.-Y."/>
            <person name="Chang Q."/>
            <person name="Ding S."/>
            <person name="Wang X."/>
            <person name="Zhu J."/>
            <person name="Ruan X."/>
            <person name="Zhao L."/>
            <person name="Wei J."/>
            <person name="Que T."/>
            <person name="Du C."/>
            <person name="Cheng J."/>
            <person name="Dai P."/>
            <person name="Han X."/>
            <person name="Huang E."/>
            <person name="Gao Y."/>
            <person name="Liu J."/>
            <person name="Shao H."/>
            <person name="Ye R."/>
            <person name="Li L."/>
            <person name="Wei W."/>
            <person name="Wang X."/>
            <person name="Wang C."/>
            <person name="Huo Q."/>
            <person name="Li W."/>
            <person name="Guo W."/>
            <person name="Chen H."/>
            <person name="Chen S."/>
            <person name="Zhou L."/>
            <person name="Zhou L."/>
            <person name="Ni X."/>
            <person name="Tian J."/>
            <person name="Zhou Y."/>
            <person name="Sheng Y."/>
            <person name="Liu T."/>
            <person name="Pan Y."/>
            <person name="Xia L."/>
            <person name="Li J."/>
            <person name="Zhao F."/>
            <person name="Cao W."/>
        </authorList>
    </citation>
    <scope>NUCLEOTIDE SEQUENCE</scope>
    <source>
        <strain evidence="2">Rmic-2018</strain>
        <tissue evidence="2">Larvae</tissue>
    </source>
</reference>
<evidence type="ECO:0000256" key="1">
    <source>
        <dbReference type="SAM" id="Phobius"/>
    </source>
</evidence>
<feature type="transmembrane region" description="Helical" evidence="1">
    <location>
        <begin position="188"/>
        <end position="212"/>
    </location>
</feature>
<keyword evidence="1" id="KW-0472">Membrane</keyword>
<dbReference type="EMBL" id="JABSTU010006215">
    <property type="protein sequence ID" value="KAH7934579.1"/>
    <property type="molecule type" value="Genomic_DNA"/>
</dbReference>
<reference evidence="2" key="1">
    <citation type="journal article" date="2020" name="Cell">
        <title>Large-Scale Comparative Analyses of Tick Genomes Elucidate Their Genetic Diversity and Vector Capacities.</title>
        <authorList>
            <consortium name="Tick Genome and Microbiome Consortium (TIGMIC)"/>
            <person name="Jia N."/>
            <person name="Wang J."/>
            <person name="Shi W."/>
            <person name="Du L."/>
            <person name="Sun Y."/>
            <person name="Zhan W."/>
            <person name="Jiang J.F."/>
            <person name="Wang Q."/>
            <person name="Zhang B."/>
            <person name="Ji P."/>
            <person name="Bell-Sakyi L."/>
            <person name="Cui X.M."/>
            <person name="Yuan T.T."/>
            <person name="Jiang B.G."/>
            <person name="Yang W.F."/>
            <person name="Lam T.T."/>
            <person name="Chang Q.C."/>
            <person name="Ding S.J."/>
            <person name="Wang X.J."/>
            <person name="Zhu J.G."/>
            <person name="Ruan X.D."/>
            <person name="Zhao L."/>
            <person name="Wei J.T."/>
            <person name="Ye R.Z."/>
            <person name="Que T.C."/>
            <person name="Du C.H."/>
            <person name="Zhou Y.H."/>
            <person name="Cheng J.X."/>
            <person name="Dai P.F."/>
            <person name="Guo W.B."/>
            <person name="Han X.H."/>
            <person name="Huang E.J."/>
            <person name="Li L.F."/>
            <person name="Wei W."/>
            <person name="Gao Y.C."/>
            <person name="Liu J.Z."/>
            <person name="Shao H.Z."/>
            <person name="Wang X."/>
            <person name="Wang C.C."/>
            <person name="Yang T.C."/>
            <person name="Huo Q.B."/>
            <person name="Li W."/>
            <person name="Chen H.Y."/>
            <person name="Chen S.E."/>
            <person name="Zhou L.G."/>
            <person name="Ni X.B."/>
            <person name="Tian J.H."/>
            <person name="Sheng Y."/>
            <person name="Liu T."/>
            <person name="Pan Y.S."/>
            <person name="Xia L.Y."/>
            <person name="Li J."/>
            <person name="Zhao F."/>
            <person name="Cao W.C."/>
        </authorList>
    </citation>
    <scope>NUCLEOTIDE SEQUENCE</scope>
    <source>
        <strain evidence="2">Rmic-2018</strain>
    </source>
</reference>
<comment type="caution">
    <text evidence="2">The sequence shown here is derived from an EMBL/GenBank/DDBJ whole genome shotgun (WGS) entry which is preliminary data.</text>
</comment>
<name>A0A9J6CW04_RHIMP</name>
<dbReference type="Proteomes" id="UP000821866">
    <property type="component" value="Unassembled WGS sequence"/>
</dbReference>
<feature type="transmembrane region" description="Helical" evidence="1">
    <location>
        <begin position="249"/>
        <end position="266"/>
    </location>
</feature>
<dbReference type="AlphaFoldDB" id="A0A9J6CW04"/>
<gene>
    <name evidence="2" type="ORF">HPB51_029056</name>
</gene>
<keyword evidence="1" id="KW-1133">Transmembrane helix</keyword>
<organism evidence="2 3">
    <name type="scientific">Rhipicephalus microplus</name>
    <name type="common">Cattle tick</name>
    <name type="synonym">Boophilus microplus</name>
    <dbReference type="NCBI Taxonomy" id="6941"/>
    <lineage>
        <taxon>Eukaryota</taxon>
        <taxon>Metazoa</taxon>
        <taxon>Ecdysozoa</taxon>
        <taxon>Arthropoda</taxon>
        <taxon>Chelicerata</taxon>
        <taxon>Arachnida</taxon>
        <taxon>Acari</taxon>
        <taxon>Parasitiformes</taxon>
        <taxon>Ixodida</taxon>
        <taxon>Ixodoidea</taxon>
        <taxon>Ixodidae</taxon>
        <taxon>Rhipicephalinae</taxon>
        <taxon>Rhipicephalus</taxon>
        <taxon>Boophilus</taxon>
    </lineage>
</organism>
<feature type="transmembrane region" description="Helical" evidence="1">
    <location>
        <begin position="224"/>
        <end position="243"/>
    </location>
</feature>
<proteinExistence type="predicted"/>